<organism evidence="2 3">
    <name type="scientific">Aspergillus avenaceus</name>
    <dbReference type="NCBI Taxonomy" id="36643"/>
    <lineage>
        <taxon>Eukaryota</taxon>
        <taxon>Fungi</taxon>
        <taxon>Dikarya</taxon>
        <taxon>Ascomycota</taxon>
        <taxon>Pezizomycotina</taxon>
        <taxon>Eurotiomycetes</taxon>
        <taxon>Eurotiomycetidae</taxon>
        <taxon>Eurotiales</taxon>
        <taxon>Aspergillaceae</taxon>
        <taxon>Aspergillus</taxon>
        <taxon>Aspergillus subgen. Circumdati</taxon>
    </lineage>
</organism>
<dbReference type="Proteomes" id="UP000325780">
    <property type="component" value="Unassembled WGS sequence"/>
</dbReference>
<keyword evidence="3" id="KW-1185">Reference proteome</keyword>
<feature type="signal peptide" evidence="1">
    <location>
        <begin position="1"/>
        <end position="26"/>
    </location>
</feature>
<evidence type="ECO:0000313" key="2">
    <source>
        <dbReference type="EMBL" id="KAE8151663.1"/>
    </source>
</evidence>
<proteinExistence type="predicted"/>
<feature type="chain" id="PRO_5025054902" evidence="1">
    <location>
        <begin position="27"/>
        <end position="311"/>
    </location>
</feature>
<name>A0A5N6TZA1_ASPAV</name>
<keyword evidence="1" id="KW-0732">Signal</keyword>
<dbReference type="PANTHER" id="PTHR37490:SF2">
    <property type="match status" value="1"/>
</dbReference>
<dbReference type="OrthoDB" id="426718at2759"/>
<dbReference type="AlphaFoldDB" id="A0A5N6TZA1"/>
<dbReference type="InterPro" id="IPR021838">
    <property type="entry name" value="DUF3431"/>
</dbReference>
<protein>
    <submittedName>
        <fullName evidence="2">Uncharacterized protein</fullName>
    </submittedName>
</protein>
<gene>
    <name evidence="2" type="ORF">BDV25DRAFT_89756</name>
</gene>
<reference evidence="2 3" key="1">
    <citation type="submission" date="2019-04" db="EMBL/GenBank/DDBJ databases">
        <title>Friends and foes A comparative genomics study of 23 Aspergillus species from section Flavi.</title>
        <authorList>
            <consortium name="DOE Joint Genome Institute"/>
            <person name="Kjaerbolling I."/>
            <person name="Vesth T."/>
            <person name="Frisvad J.C."/>
            <person name="Nybo J.L."/>
            <person name="Theobald S."/>
            <person name="Kildgaard S."/>
            <person name="Isbrandt T."/>
            <person name="Kuo A."/>
            <person name="Sato A."/>
            <person name="Lyhne E.K."/>
            <person name="Kogle M.E."/>
            <person name="Wiebenga A."/>
            <person name="Kun R.S."/>
            <person name="Lubbers R.J."/>
            <person name="Makela M.R."/>
            <person name="Barry K."/>
            <person name="Chovatia M."/>
            <person name="Clum A."/>
            <person name="Daum C."/>
            <person name="Haridas S."/>
            <person name="He G."/>
            <person name="LaButti K."/>
            <person name="Lipzen A."/>
            <person name="Mondo S."/>
            <person name="Riley R."/>
            <person name="Salamov A."/>
            <person name="Simmons B.A."/>
            <person name="Magnuson J.K."/>
            <person name="Henrissat B."/>
            <person name="Mortensen U.H."/>
            <person name="Larsen T.O."/>
            <person name="Devries R.P."/>
            <person name="Grigoriev I.V."/>
            <person name="Machida M."/>
            <person name="Baker S.E."/>
            <person name="Andersen M.R."/>
        </authorList>
    </citation>
    <scope>NUCLEOTIDE SEQUENCE [LARGE SCALE GENOMIC DNA]</scope>
    <source>
        <strain evidence="2 3">IBT 18842</strain>
    </source>
</reference>
<dbReference type="PANTHER" id="PTHR37490">
    <property type="entry name" value="EXPRESSED PROTEIN"/>
    <property type="match status" value="1"/>
</dbReference>
<sequence>MRLSIRVGSAALLILAIFLIKRHIDSIEDDLRIPLSSFWRYSGSSTATSSSSQGEKASETTDTINVPIQTYETVPIVVPNDRALVMAKLASEDTSWVANDLNEWRNVIYTVDDPNASRHTPINKGRESLAYLHYIIEHYHDLPSLVVFLHSHKDGWPAAWHTDNMDYSNVVAIRNLQTEFVLRNGYANLRCQETPGCPEELRPLRNPPRPGQTTEAVYAQAWQELFNNTDVPEVIGVPCCSQFAVSRDQILQRPFEDYMRYYNWVLMNDLPDDITSRVMEYSWHIIFGQDPVYCPDSMQCYQDVYGNPYFW</sequence>
<dbReference type="EMBL" id="ML742067">
    <property type="protein sequence ID" value="KAE8151663.1"/>
    <property type="molecule type" value="Genomic_DNA"/>
</dbReference>
<evidence type="ECO:0000256" key="1">
    <source>
        <dbReference type="SAM" id="SignalP"/>
    </source>
</evidence>
<accession>A0A5N6TZA1</accession>
<dbReference type="Pfam" id="PF11913">
    <property type="entry name" value="DUF3431"/>
    <property type="match status" value="1"/>
</dbReference>
<evidence type="ECO:0000313" key="3">
    <source>
        <dbReference type="Proteomes" id="UP000325780"/>
    </source>
</evidence>